<protein>
    <recommendedName>
        <fullName evidence="3">Carrier domain-containing protein</fullName>
    </recommendedName>
</protein>
<dbReference type="RefSeq" id="WP_210654385.1">
    <property type="nucleotide sequence ID" value="NZ_JAGKQQ010000001.1"/>
</dbReference>
<organism evidence="1 2">
    <name type="scientific">Gemmata palustris</name>
    <dbReference type="NCBI Taxonomy" id="2822762"/>
    <lineage>
        <taxon>Bacteria</taxon>
        <taxon>Pseudomonadati</taxon>
        <taxon>Planctomycetota</taxon>
        <taxon>Planctomycetia</taxon>
        <taxon>Gemmatales</taxon>
        <taxon>Gemmataceae</taxon>
        <taxon>Gemmata</taxon>
    </lineage>
</organism>
<gene>
    <name evidence="1" type="ORF">J8F10_13810</name>
</gene>
<comment type="caution">
    <text evidence="1">The sequence shown here is derived from an EMBL/GenBank/DDBJ whole genome shotgun (WGS) entry which is preliminary data.</text>
</comment>
<dbReference type="Proteomes" id="UP000676565">
    <property type="component" value="Unassembled WGS sequence"/>
</dbReference>
<proteinExistence type="predicted"/>
<accession>A0ABS5BRL2</accession>
<reference evidence="1 2" key="1">
    <citation type="submission" date="2021-04" db="EMBL/GenBank/DDBJ databases">
        <authorList>
            <person name="Ivanova A."/>
        </authorList>
    </citation>
    <scope>NUCLEOTIDE SEQUENCE [LARGE SCALE GENOMIC DNA]</scope>
    <source>
        <strain evidence="1 2">G18</strain>
    </source>
</reference>
<evidence type="ECO:0008006" key="3">
    <source>
        <dbReference type="Google" id="ProtNLM"/>
    </source>
</evidence>
<name>A0ABS5BRL2_9BACT</name>
<evidence type="ECO:0000313" key="2">
    <source>
        <dbReference type="Proteomes" id="UP000676565"/>
    </source>
</evidence>
<sequence length="85" mass="9398">MIPEMCFAAVVLATVVGAIVAAKRSSDAFKERFPPISDAEFLARCSPGTNPEVALKVRRIVADYFAVEYERIYPSTRFIKDLGVD</sequence>
<evidence type="ECO:0000313" key="1">
    <source>
        <dbReference type="EMBL" id="MBP3956356.1"/>
    </source>
</evidence>
<keyword evidence="2" id="KW-1185">Reference proteome</keyword>
<dbReference type="EMBL" id="JAGKQQ010000001">
    <property type="protein sequence ID" value="MBP3956356.1"/>
    <property type="molecule type" value="Genomic_DNA"/>
</dbReference>